<protein>
    <submittedName>
        <fullName evidence="2">Uncharacterized protein</fullName>
    </submittedName>
</protein>
<comment type="caution">
    <text evidence="2">The sequence shown here is derived from an EMBL/GenBank/DDBJ whole genome shotgun (WGS) entry which is preliminary data.</text>
</comment>
<dbReference type="EMBL" id="QGMK01000022">
    <property type="protein sequence ID" value="TVY85207.1"/>
    <property type="molecule type" value="Genomic_DNA"/>
</dbReference>
<dbReference type="AlphaFoldDB" id="A0A8T9CL32"/>
<name>A0A8T9CL32_9HELO</name>
<feature type="compositionally biased region" description="Low complexity" evidence="1">
    <location>
        <begin position="63"/>
        <end position="72"/>
    </location>
</feature>
<evidence type="ECO:0000313" key="2">
    <source>
        <dbReference type="EMBL" id="TVY85207.1"/>
    </source>
</evidence>
<organism evidence="2 3">
    <name type="scientific">Lachnellula suecica</name>
    <dbReference type="NCBI Taxonomy" id="602035"/>
    <lineage>
        <taxon>Eukaryota</taxon>
        <taxon>Fungi</taxon>
        <taxon>Dikarya</taxon>
        <taxon>Ascomycota</taxon>
        <taxon>Pezizomycotina</taxon>
        <taxon>Leotiomycetes</taxon>
        <taxon>Helotiales</taxon>
        <taxon>Lachnaceae</taxon>
        <taxon>Lachnellula</taxon>
    </lineage>
</organism>
<evidence type="ECO:0000313" key="3">
    <source>
        <dbReference type="Proteomes" id="UP000469558"/>
    </source>
</evidence>
<evidence type="ECO:0000256" key="1">
    <source>
        <dbReference type="SAM" id="MobiDB-lite"/>
    </source>
</evidence>
<gene>
    <name evidence="2" type="ORF">LSUE1_G000768</name>
</gene>
<feature type="region of interest" description="Disordered" evidence="1">
    <location>
        <begin position="1"/>
        <end position="86"/>
    </location>
</feature>
<feature type="compositionally biased region" description="Basic residues" evidence="1">
    <location>
        <begin position="1"/>
        <end position="11"/>
    </location>
</feature>
<keyword evidence="3" id="KW-1185">Reference proteome</keyword>
<sequence length="86" mass="9011">MVSLGHSHRRASGASARSSMDDSKSDGPEDETTVVEPDQGNGEASSTSLFAHDIADQRHSSLAHHLAAAARRGSQPRRAADVYIGA</sequence>
<reference evidence="2 3" key="1">
    <citation type="submission" date="2018-05" db="EMBL/GenBank/DDBJ databases">
        <title>Genome sequencing and assembly of the regulated plant pathogen Lachnellula willkommii and related sister species for the development of diagnostic species identification markers.</title>
        <authorList>
            <person name="Giroux E."/>
            <person name="Bilodeau G."/>
        </authorList>
    </citation>
    <scope>NUCLEOTIDE SEQUENCE [LARGE SCALE GENOMIC DNA]</scope>
    <source>
        <strain evidence="2 3">CBS 268.59</strain>
    </source>
</reference>
<accession>A0A8T9CL32</accession>
<dbReference type="Proteomes" id="UP000469558">
    <property type="component" value="Unassembled WGS sequence"/>
</dbReference>
<proteinExistence type="predicted"/>